<keyword evidence="3" id="KW-0813">Transport</keyword>
<feature type="compositionally biased region" description="Basic and acidic residues" evidence="7">
    <location>
        <begin position="462"/>
        <end position="472"/>
    </location>
</feature>
<protein>
    <submittedName>
        <fullName evidence="9">Vps54 domain-containing protein</fullName>
    </submittedName>
</protein>
<dbReference type="InterPro" id="IPR039745">
    <property type="entry name" value="Vps54"/>
</dbReference>
<name>A0A5K3FPS2_MESCO</name>
<evidence type="ECO:0000256" key="6">
    <source>
        <dbReference type="ARBA" id="ARBA00023054"/>
    </source>
</evidence>
<evidence type="ECO:0000256" key="1">
    <source>
        <dbReference type="ARBA" id="ARBA00004601"/>
    </source>
</evidence>
<evidence type="ECO:0000259" key="8">
    <source>
        <dbReference type="Pfam" id="PF10475"/>
    </source>
</evidence>
<keyword evidence="6" id="KW-0175">Coiled coil</keyword>
<dbReference type="GO" id="GO:0005829">
    <property type="term" value="C:cytosol"/>
    <property type="evidence" value="ECO:0007669"/>
    <property type="project" value="GOC"/>
</dbReference>
<dbReference type="InterPro" id="IPR019515">
    <property type="entry name" value="VPS54_N"/>
</dbReference>
<evidence type="ECO:0000256" key="4">
    <source>
        <dbReference type="ARBA" id="ARBA00022927"/>
    </source>
</evidence>
<dbReference type="GO" id="GO:0042147">
    <property type="term" value="P:retrograde transport, endosome to Golgi"/>
    <property type="evidence" value="ECO:0007669"/>
    <property type="project" value="InterPro"/>
</dbReference>
<organism evidence="9">
    <name type="scientific">Mesocestoides corti</name>
    <name type="common">Flatworm</name>
    <dbReference type="NCBI Taxonomy" id="53468"/>
    <lineage>
        <taxon>Eukaryota</taxon>
        <taxon>Metazoa</taxon>
        <taxon>Spiralia</taxon>
        <taxon>Lophotrochozoa</taxon>
        <taxon>Platyhelminthes</taxon>
        <taxon>Cestoda</taxon>
        <taxon>Eucestoda</taxon>
        <taxon>Cyclophyllidea</taxon>
        <taxon>Mesocestoididae</taxon>
        <taxon>Mesocestoides</taxon>
    </lineage>
</organism>
<dbReference type="GO" id="GO:0000938">
    <property type="term" value="C:GARP complex"/>
    <property type="evidence" value="ECO:0007669"/>
    <property type="project" value="InterPro"/>
</dbReference>
<sequence>MEKTWNCESCSQSERETEKSLSPKIQKFTSQEELIDHIRRHHLSRKIERGHTVFICLYGPSGFCDKTGGLQTHHQRHLASFDSEYDYEHHLVTKHVIKTDRVKSKLQKVQPTVLSPVSHNWTQYDSVINMAAVLNDPNNRQVDIFYRYWGEAFDQPPIIPKKLPLITEDQFFPYLAQLAKRRPAIPSSLGAPTPLPKTSPVQLDSSSLFCSPDFKLSNPEIFNRVIPLQQRLRFAKLSAQQSDRLSHQLDAVELAIVNHVSERSPAFFEAVCAHDVVKDQLSQTISLVNSVRAKLKDVDAIYCRGAVQLARLARRRANLKTLQSKLEVIASVHSAQPTIQSLLKSNDFCSALDLIKNTREALSTINSDGCGGFACLRHLDAQLTEIAKFINTMVGAEFESALRNFLSNPTNGDNDASEQLVPSVLGLLRIGQTDFIPTIRTEVQSALADALERTCGGSLGSERGHFPDEDRSVQGSSSENTTSTWLDLLKSVCLELEQVLFRIRSVILSVASAITPSALDDADSASVSNESLRRIYWEATDWSQREVAKIVTSHFKQTRQQQPSVKGLVSCDDFIAFAEILENFHRRVVVPAWSFYCWPARSGLPFPVHSAVLRSLVSSQASVLLQAFHEDHCNTLSQALDQETWRPASHALSPALVPLLSHLLDHHELQTISNVDASDNSVSSVEAGTSSKLILHGEGYVVVETVLTLIPLMIDYLQLGKKLAAWPALLRDVQLYLTKFITVSTRGSLSP</sequence>
<dbReference type="WBParaSite" id="MCU_010079-RB">
    <property type="protein sequence ID" value="MCU_010079-RB"/>
    <property type="gene ID" value="MCU_010079"/>
</dbReference>
<feature type="domain" description="Vacuolar protein sorting-associated protein 54 N-terminal" evidence="8">
    <location>
        <begin position="240"/>
        <end position="408"/>
    </location>
</feature>
<reference evidence="9" key="1">
    <citation type="submission" date="2019-11" db="UniProtKB">
        <authorList>
            <consortium name="WormBaseParasite"/>
        </authorList>
    </citation>
    <scope>IDENTIFICATION</scope>
</reference>
<dbReference type="GO" id="GO:0006896">
    <property type="term" value="P:Golgi to vacuole transport"/>
    <property type="evidence" value="ECO:0007669"/>
    <property type="project" value="TreeGrafter"/>
</dbReference>
<evidence type="ECO:0000256" key="7">
    <source>
        <dbReference type="SAM" id="MobiDB-lite"/>
    </source>
</evidence>
<feature type="region of interest" description="Disordered" evidence="7">
    <location>
        <begin position="458"/>
        <end position="479"/>
    </location>
</feature>
<dbReference type="GO" id="GO:0015031">
    <property type="term" value="P:protein transport"/>
    <property type="evidence" value="ECO:0007669"/>
    <property type="project" value="UniProtKB-KW"/>
</dbReference>
<dbReference type="PANTHER" id="PTHR12965:SF0">
    <property type="entry name" value="VACUOLAR PROTEIN SORTING-ASSOCIATED PROTEIN 54"/>
    <property type="match status" value="1"/>
</dbReference>
<evidence type="ECO:0000256" key="5">
    <source>
        <dbReference type="ARBA" id="ARBA00023034"/>
    </source>
</evidence>
<evidence type="ECO:0000256" key="3">
    <source>
        <dbReference type="ARBA" id="ARBA00022448"/>
    </source>
</evidence>
<dbReference type="AlphaFoldDB" id="A0A5K3FPS2"/>
<keyword evidence="5" id="KW-0333">Golgi apparatus</keyword>
<comment type="subcellular location">
    <subcellularLocation>
        <location evidence="1">Golgi apparatus</location>
        <location evidence="1">trans-Golgi network</location>
    </subcellularLocation>
</comment>
<proteinExistence type="inferred from homology"/>
<dbReference type="Pfam" id="PF10475">
    <property type="entry name" value="Vps54_N"/>
    <property type="match status" value="1"/>
</dbReference>
<evidence type="ECO:0000313" key="9">
    <source>
        <dbReference type="WBParaSite" id="MCU_010079-RB"/>
    </source>
</evidence>
<keyword evidence="4" id="KW-0653">Protein transport</keyword>
<evidence type="ECO:0000256" key="2">
    <source>
        <dbReference type="ARBA" id="ARBA00009150"/>
    </source>
</evidence>
<comment type="similarity">
    <text evidence="2">Belongs to the VPS54 family.</text>
</comment>
<dbReference type="GO" id="GO:0019905">
    <property type="term" value="F:syntaxin binding"/>
    <property type="evidence" value="ECO:0007669"/>
    <property type="project" value="TreeGrafter"/>
</dbReference>
<accession>A0A5K3FPS2</accession>
<dbReference type="PANTHER" id="PTHR12965">
    <property type="entry name" value="VACUOLAR PROTEIN SORTING 54"/>
    <property type="match status" value="1"/>
</dbReference>